<evidence type="ECO:0000313" key="2">
    <source>
        <dbReference type="EMBL" id="ERL99949.1"/>
    </source>
</evidence>
<dbReference type="Gene3D" id="3.90.550.10">
    <property type="entry name" value="Spore Coat Polysaccharide Biosynthesis Protein SpsA, Chain A"/>
    <property type="match status" value="1"/>
</dbReference>
<feature type="domain" description="Glycosyltransferase 2-like" evidence="1">
    <location>
        <begin position="5"/>
        <end position="132"/>
    </location>
</feature>
<dbReference type="Pfam" id="PF00535">
    <property type="entry name" value="Glycos_transf_2"/>
    <property type="match status" value="1"/>
</dbReference>
<organism evidence="2 3">
    <name type="scientific">Brucella intermedia 229E</name>
    <dbReference type="NCBI Taxonomy" id="1337887"/>
    <lineage>
        <taxon>Bacteria</taxon>
        <taxon>Pseudomonadati</taxon>
        <taxon>Pseudomonadota</taxon>
        <taxon>Alphaproteobacteria</taxon>
        <taxon>Hyphomicrobiales</taxon>
        <taxon>Brucellaceae</taxon>
        <taxon>Brucella/Ochrobactrum group</taxon>
        <taxon>Brucella</taxon>
    </lineage>
</organism>
<dbReference type="InterPro" id="IPR001173">
    <property type="entry name" value="Glyco_trans_2-like"/>
</dbReference>
<evidence type="ECO:0000259" key="1">
    <source>
        <dbReference type="Pfam" id="PF00535"/>
    </source>
</evidence>
<proteinExistence type="predicted"/>
<dbReference type="PANTHER" id="PTHR43685">
    <property type="entry name" value="GLYCOSYLTRANSFERASE"/>
    <property type="match status" value="1"/>
</dbReference>
<dbReference type="InterPro" id="IPR050834">
    <property type="entry name" value="Glycosyltransf_2"/>
</dbReference>
<sequence length="268" mass="30488">MPKVSVVIPAFNAASSIGRALNSLMRQSRDDFEIIVVDDRSTDETMEIVSQHILALQGKLRVYSQPDNYGPAAARNMGWSLARADYVAFLDADDAWHEDKLKRQIAIMEDGADISGHRTPLIHSEIRLSETLLRAVTARNLRRSDVLLKNPFNTSSVIVRRDLPLRFSEQLRCTEDYLLWCEIVMGGYRSVALDPPLAFVFKPFYGHSGLSADLRAMQQGGELTVYDRLYEARQLSSAACLGLKAWSCIRYWRRCLISRLRTHQCHDR</sequence>
<dbReference type="Proteomes" id="UP000016842">
    <property type="component" value="Unassembled WGS sequence"/>
</dbReference>
<dbReference type="EMBL" id="ASXJ01000348">
    <property type="protein sequence ID" value="ERL99949.1"/>
    <property type="molecule type" value="Genomic_DNA"/>
</dbReference>
<dbReference type="SUPFAM" id="SSF53448">
    <property type="entry name" value="Nucleotide-diphospho-sugar transferases"/>
    <property type="match status" value="1"/>
</dbReference>
<accession>U4V1V6</accession>
<dbReference type="InterPro" id="IPR029044">
    <property type="entry name" value="Nucleotide-diphossugar_trans"/>
</dbReference>
<name>U4V1V6_9HYPH</name>
<evidence type="ECO:0000313" key="3">
    <source>
        <dbReference type="Proteomes" id="UP000016842"/>
    </source>
</evidence>
<comment type="caution">
    <text evidence="2">The sequence shown here is derived from an EMBL/GenBank/DDBJ whole genome shotgun (WGS) entry which is preliminary data.</text>
</comment>
<gene>
    <name evidence="2" type="ORF">Q644_07870</name>
</gene>
<dbReference type="AlphaFoldDB" id="U4V1V6"/>
<protein>
    <recommendedName>
        <fullName evidence="1">Glycosyltransferase 2-like domain-containing protein</fullName>
    </recommendedName>
</protein>
<dbReference type="CDD" id="cd00761">
    <property type="entry name" value="Glyco_tranf_GTA_type"/>
    <property type="match status" value="1"/>
</dbReference>
<dbReference type="PANTHER" id="PTHR43685:SF2">
    <property type="entry name" value="GLYCOSYLTRANSFERASE 2-LIKE DOMAIN-CONTAINING PROTEIN"/>
    <property type="match status" value="1"/>
</dbReference>
<dbReference type="PATRIC" id="fig|1337887.3.peg.5018"/>
<reference evidence="2 3" key="1">
    <citation type="journal article" date="2014" name="FEMS Microbiol. Lett.">
        <title>Genome sequencing analysis reveals virulence-related gene content of Ochrobactrum intermedium strain 229E, a urease-positive strain isolated from the human gastric niche.</title>
        <authorList>
            <person name="Kulkarni G.J."/>
            <person name="Shetty S."/>
            <person name="Dharne M.S."/>
            <person name="Shouche Y.S."/>
        </authorList>
    </citation>
    <scope>NUCLEOTIDE SEQUENCE [LARGE SCALE GENOMIC DNA]</scope>
    <source>
        <strain evidence="2 3">229E</strain>
    </source>
</reference>